<accession>A0A3P7E996</accession>
<proteinExistence type="predicted"/>
<dbReference type="Proteomes" id="UP000270924">
    <property type="component" value="Unassembled WGS sequence"/>
</dbReference>
<reference evidence="1 2" key="1">
    <citation type="submission" date="2018-11" db="EMBL/GenBank/DDBJ databases">
        <authorList>
            <consortium name="Pathogen Informatics"/>
        </authorList>
    </citation>
    <scope>NUCLEOTIDE SEQUENCE [LARGE SCALE GENOMIC DNA]</scope>
</reference>
<organism evidence="1 2">
    <name type="scientific">Wuchereria bancrofti</name>
    <dbReference type="NCBI Taxonomy" id="6293"/>
    <lineage>
        <taxon>Eukaryota</taxon>
        <taxon>Metazoa</taxon>
        <taxon>Ecdysozoa</taxon>
        <taxon>Nematoda</taxon>
        <taxon>Chromadorea</taxon>
        <taxon>Rhabditida</taxon>
        <taxon>Spirurina</taxon>
        <taxon>Spiruromorpha</taxon>
        <taxon>Filarioidea</taxon>
        <taxon>Onchocercidae</taxon>
        <taxon>Wuchereria</taxon>
    </lineage>
</organism>
<evidence type="ECO:0000313" key="1">
    <source>
        <dbReference type="EMBL" id="VDM12529.1"/>
    </source>
</evidence>
<dbReference type="InParanoid" id="A0A3P7E996"/>
<dbReference type="EMBL" id="UYWW01003183">
    <property type="protein sequence ID" value="VDM12529.1"/>
    <property type="molecule type" value="Genomic_DNA"/>
</dbReference>
<dbReference type="AlphaFoldDB" id="A0A3P7E996"/>
<evidence type="ECO:0000313" key="2">
    <source>
        <dbReference type="Proteomes" id="UP000270924"/>
    </source>
</evidence>
<keyword evidence="2" id="KW-1185">Reference proteome</keyword>
<protein>
    <submittedName>
        <fullName evidence="1">Uncharacterized protein</fullName>
    </submittedName>
</protein>
<gene>
    <name evidence="1" type="ORF">WBA_LOCUS5915</name>
</gene>
<sequence length="74" mass="8910">MGDGQSKPFDYDNFGTNIDERYQMIRDYAQVRRQWQQLIDNERERRLRCTTPSGVPLAPVFQFPSISMPYFQRF</sequence>
<name>A0A3P7E996_WUCBA</name>